<name>A0AAD4T7T0_9MAGN</name>
<dbReference type="FunFam" id="1.20.1260.60:FF:000002">
    <property type="entry name" value="Vacuolar protein sorting-associated protein IST1"/>
    <property type="match status" value="1"/>
</dbReference>
<dbReference type="Proteomes" id="UP001202328">
    <property type="component" value="Unassembled WGS sequence"/>
</dbReference>
<dbReference type="InterPro" id="IPR005061">
    <property type="entry name" value="Ist1"/>
</dbReference>
<dbReference type="AlphaFoldDB" id="A0AAD4T7T0"/>
<feature type="compositionally biased region" description="Polar residues" evidence="2">
    <location>
        <begin position="613"/>
        <end position="625"/>
    </location>
</feature>
<evidence type="ECO:0000313" key="3">
    <source>
        <dbReference type="EMBL" id="KAI3939902.1"/>
    </source>
</evidence>
<dbReference type="PANTHER" id="PTHR12161">
    <property type="entry name" value="IST1 FAMILY MEMBER"/>
    <property type="match status" value="1"/>
</dbReference>
<feature type="region of interest" description="Disordered" evidence="2">
    <location>
        <begin position="394"/>
        <end position="420"/>
    </location>
</feature>
<dbReference type="PANTHER" id="PTHR12161:SF50">
    <property type="entry name" value="VACUOLAR PROTEIN SORTING-ASSOCIATED PROTEIN IST1"/>
    <property type="match status" value="1"/>
</dbReference>
<evidence type="ECO:0000313" key="4">
    <source>
        <dbReference type="Proteomes" id="UP001202328"/>
    </source>
</evidence>
<dbReference type="EMBL" id="JAJJMB010005286">
    <property type="protein sequence ID" value="KAI3939902.1"/>
    <property type="molecule type" value="Genomic_DNA"/>
</dbReference>
<comment type="similarity">
    <text evidence="1">Belongs to the IST1 family.</text>
</comment>
<evidence type="ECO:0000256" key="1">
    <source>
        <dbReference type="ARBA" id="ARBA00005536"/>
    </source>
</evidence>
<dbReference type="Gene3D" id="1.20.1260.60">
    <property type="entry name" value="Vacuolar protein sorting-associated protein Ist1"/>
    <property type="match status" value="1"/>
</dbReference>
<accession>A0AAD4T7T0</accession>
<evidence type="ECO:0000256" key="2">
    <source>
        <dbReference type="SAM" id="MobiDB-lite"/>
    </source>
</evidence>
<protein>
    <submittedName>
        <fullName evidence="3">Uncharacterized protein</fullName>
    </submittedName>
</protein>
<gene>
    <name evidence="3" type="ORF">MKW98_029678</name>
</gene>
<reference evidence="3" key="1">
    <citation type="submission" date="2022-04" db="EMBL/GenBank/DDBJ databases">
        <title>A functionally conserved STORR gene fusion in Papaver species that diverged 16.8 million years ago.</title>
        <authorList>
            <person name="Catania T."/>
        </authorList>
    </citation>
    <scope>NUCLEOTIDE SEQUENCE</scope>
    <source>
        <strain evidence="3">S-188037</strain>
    </source>
</reference>
<keyword evidence="4" id="KW-1185">Reference proteome</keyword>
<sequence length="709" mass="80968">MFSLCNFSKKLIKRVQCRIKLSKNKRYSIITQLREDIIQLLKSGLDRSAFARVGQLSKDQNIVAAYELLDHFCEFIIMNLPYIRRNRDCPNDINEAASSLLYASARCGDLPELPKLRKLFGDRYGNRFAIAAVELLPGNLVNRQLIKYLSIESISVDVKFRLMKEIARENCLEMDHLQTDIKCWQQSNDVDEFYSAIGDFHWDLQNSDPDICIGLQDVKQVETRESTKFDAVLSDSRELVIATKVDRTNFEALPSDSRELVIASKVDIPEKLDTMGELEVVFQDRITSQRNSGICSTPSKVSNSSVPNKIEALTVVTTSEGSFQISDKNIVYLDDVEEFEPSIQVDGNFKELRLFMFKLTHVPPGKECTEQDKFFAHSNRASLSDLFLGLDDDRMEKPVSSDGKTSSRSSTRRRRSKRRHLYMENQMSQTPTSVCSSIKDIEYAFYYNGSWHNRRKNQKSMLVGDRGSFSFNGDEIKSQQWCGELRSPEEIRFEDMEENFQSHKWKCQRRAKSICGCNCAIAAECSLYHPCYFVTSHVNDDWGSPASTQTSESTKLLECPNGKTGSVSHFKKLRVKRDCNRIQLMKGATVPQIQHEEVIEKLAPVGQENYASSRESCTRETSPWKNKNVRPPYLKDMILPPPQKQKATPTDQFIRSAVSFQYQQRASTSNNTSSSSCSHIHPKLPDYDDLEARFLVIKKEHSGSSISLN</sequence>
<dbReference type="InterPro" id="IPR042277">
    <property type="entry name" value="IST1-like"/>
</dbReference>
<dbReference type="GO" id="GO:0015031">
    <property type="term" value="P:protein transport"/>
    <property type="evidence" value="ECO:0007669"/>
    <property type="project" value="InterPro"/>
</dbReference>
<feature type="region of interest" description="Disordered" evidence="2">
    <location>
        <begin position="613"/>
        <end position="650"/>
    </location>
</feature>
<dbReference type="Pfam" id="PF03398">
    <property type="entry name" value="Ist1"/>
    <property type="match status" value="1"/>
</dbReference>
<proteinExistence type="inferred from homology"/>
<comment type="caution">
    <text evidence="3">The sequence shown here is derived from an EMBL/GenBank/DDBJ whole genome shotgun (WGS) entry which is preliminary data.</text>
</comment>
<organism evidence="3 4">
    <name type="scientific">Papaver atlanticum</name>
    <dbReference type="NCBI Taxonomy" id="357466"/>
    <lineage>
        <taxon>Eukaryota</taxon>
        <taxon>Viridiplantae</taxon>
        <taxon>Streptophyta</taxon>
        <taxon>Embryophyta</taxon>
        <taxon>Tracheophyta</taxon>
        <taxon>Spermatophyta</taxon>
        <taxon>Magnoliopsida</taxon>
        <taxon>Ranunculales</taxon>
        <taxon>Papaveraceae</taxon>
        <taxon>Papaveroideae</taxon>
        <taxon>Papaver</taxon>
    </lineage>
</organism>
<feature type="compositionally biased region" description="Basic residues" evidence="2">
    <location>
        <begin position="410"/>
        <end position="420"/>
    </location>
</feature>